<dbReference type="GO" id="GO:0022857">
    <property type="term" value="F:transmembrane transporter activity"/>
    <property type="evidence" value="ECO:0007669"/>
    <property type="project" value="UniProtKB-ARBA"/>
</dbReference>
<dbReference type="SMART" id="SM00382">
    <property type="entry name" value="AAA"/>
    <property type="match status" value="1"/>
</dbReference>
<dbReference type="InterPro" id="IPR027417">
    <property type="entry name" value="P-loop_NTPase"/>
</dbReference>
<gene>
    <name evidence="4" type="ORF">QQ91_018785</name>
</gene>
<dbReference type="Pfam" id="PF00005">
    <property type="entry name" value="ABC_tran"/>
    <property type="match status" value="1"/>
</dbReference>
<reference evidence="4" key="1">
    <citation type="submission" date="2014-11" db="EMBL/GenBank/DDBJ databases">
        <authorList>
            <person name="Malar M.C."/>
            <person name="Sen D."/>
            <person name="Tripathy S."/>
        </authorList>
    </citation>
    <scope>NUCLEOTIDE SEQUENCE</scope>
    <source>
        <strain evidence="4">BDU141951</strain>
    </source>
</reference>
<reference evidence="4" key="2">
    <citation type="journal article" date="2015" name="Genome Announc.">
        <title>Draft Genome Sequence of Filamentous Marine Cyanobacterium Lyngbya confervoides Strain BDU141951.</title>
        <authorList>
            <person name="Chandrababunaidu M.M."/>
            <person name="Sen D."/>
            <person name="Tripathy S."/>
        </authorList>
    </citation>
    <scope>NUCLEOTIDE SEQUENCE</scope>
    <source>
        <strain evidence="4">BDU141951</strain>
    </source>
</reference>
<dbReference type="InterPro" id="IPR003439">
    <property type="entry name" value="ABC_transporter-like_ATP-bd"/>
</dbReference>
<dbReference type="InterPro" id="IPR015856">
    <property type="entry name" value="ABC_transpr_CbiO/EcfA_su"/>
</dbReference>
<name>A0A0C1USL2_9CYAN</name>
<dbReference type="PANTHER" id="PTHR24220">
    <property type="entry name" value="IMPORT ATP-BINDING PROTEIN"/>
    <property type="match status" value="1"/>
</dbReference>
<dbReference type="AlphaFoldDB" id="A0A0C1USL2"/>
<dbReference type="InterPro" id="IPR003593">
    <property type="entry name" value="AAA+_ATPase"/>
</dbReference>
<sequence>MPSFYQLDQVTLQSRDGSPLIDSVSFGVESQTFVALVGPAGAGKTTLFKLMNRLVSPTSGVLYLAGQPLTAIAVRQLRQRVILVGQHSQLLGMTVKEALHYPLELQQIAPRDRDRRVGEVMERLQIPQAWLEKTELQLSGGQQQQVAIARALVAQPQLLLLDEPTSALDVGAASRILQVIQTLIREQSLTVMMSNHQLDLVQDFGDRVLYLEQGRLKLDQPAPQINWATLKQTFIQADAQARDEWGDADEAF</sequence>
<reference evidence="4" key="3">
    <citation type="submission" date="2020-02" db="EMBL/GenBank/DDBJ databases">
        <authorList>
            <person name="Sarangi A.N."/>
            <person name="Ghosh S."/>
            <person name="Mukherjee M."/>
            <person name="Tripathy S."/>
        </authorList>
    </citation>
    <scope>NUCLEOTIDE SEQUENCE</scope>
    <source>
        <strain evidence="4">BDU141951</strain>
    </source>
</reference>
<dbReference type="InterPro" id="IPR015854">
    <property type="entry name" value="ABC_transpr_LolD-like"/>
</dbReference>
<proteinExistence type="predicted"/>
<evidence type="ECO:0000313" key="4">
    <source>
        <dbReference type="EMBL" id="NEV69151.1"/>
    </source>
</evidence>
<dbReference type="EMBL" id="JTHE02000003">
    <property type="protein sequence ID" value="NEV69151.1"/>
    <property type="molecule type" value="Genomic_DNA"/>
</dbReference>
<dbReference type="PROSITE" id="PS50893">
    <property type="entry name" value="ABC_TRANSPORTER_2"/>
    <property type="match status" value="1"/>
</dbReference>
<accession>A0A0C1USL2</accession>
<dbReference type="GO" id="GO:0005524">
    <property type="term" value="F:ATP binding"/>
    <property type="evidence" value="ECO:0007669"/>
    <property type="project" value="UniProtKB-KW"/>
</dbReference>
<evidence type="ECO:0000256" key="3">
    <source>
        <dbReference type="ARBA" id="ARBA00022840"/>
    </source>
</evidence>
<dbReference type="SUPFAM" id="SSF52540">
    <property type="entry name" value="P-loop containing nucleoside triphosphate hydrolases"/>
    <property type="match status" value="1"/>
</dbReference>
<evidence type="ECO:0000256" key="2">
    <source>
        <dbReference type="ARBA" id="ARBA00022741"/>
    </source>
</evidence>
<keyword evidence="1" id="KW-0813">Transport</keyword>
<protein>
    <submittedName>
        <fullName evidence="4">ATP-binding cassette domain-containing protein</fullName>
    </submittedName>
</protein>
<organism evidence="4">
    <name type="scientific">Lyngbya confervoides BDU141951</name>
    <dbReference type="NCBI Taxonomy" id="1574623"/>
    <lineage>
        <taxon>Bacteria</taxon>
        <taxon>Bacillati</taxon>
        <taxon>Cyanobacteriota</taxon>
        <taxon>Cyanophyceae</taxon>
        <taxon>Oscillatoriophycideae</taxon>
        <taxon>Oscillatoriales</taxon>
        <taxon>Microcoleaceae</taxon>
        <taxon>Lyngbya</taxon>
    </lineage>
</organism>
<dbReference type="PANTHER" id="PTHR24220:SF86">
    <property type="entry name" value="ABC TRANSPORTER ABCH.1"/>
    <property type="match status" value="1"/>
</dbReference>
<keyword evidence="2" id="KW-0547">Nucleotide-binding</keyword>
<keyword evidence="3 4" id="KW-0067">ATP-binding</keyword>
<dbReference type="GO" id="GO:0005886">
    <property type="term" value="C:plasma membrane"/>
    <property type="evidence" value="ECO:0007669"/>
    <property type="project" value="TreeGrafter"/>
</dbReference>
<evidence type="ECO:0000256" key="1">
    <source>
        <dbReference type="ARBA" id="ARBA00022448"/>
    </source>
</evidence>
<dbReference type="Gene3D" id="3.40.50.300">
    <property type="entry name" value="P-loop containing nucleotide triphosphate hydrolases"/>
    <property type="match status" value="1"/>
</dbReference>
<dbReference type="GO" id="GO:0016887">
    <property type="term" value="F:ATP hydrolysis activity"/>
    <property type="evidence" value="ECO:0007669"/>
    <property type="project" value="InterPro"/>
</dbReference>
<dbReference type="CDD" id="cd03225">
    <property type="entry name" value="ABC_cobalt_CbiO_domain1"/>
    <property type="match status" value="1"/>
</dbReference>
<comment type="caution">
    <text evidence="4">The sequence shown here is derived from an EMBL/GenBank/DDBJ whole genome shotgun (WGS) entry which is preliminary data.</text>
</comment>